<dbReference type="InterPro" id="IPR010982">
    <property type="entry name" value="Lambda_DNA-bd_dom_sf"/>
</dbReference>
<evidence type="ECO:0000259" key="2">
    <source>
        <dbReference type="PROSITE" id="PS50943"/>
    </source>
</evidence>
<dbReference type="CDD" id="cd00093">
    <property type="entry name" value="HTH_XRE"/>
    <property type="match status" value="1"/>
</dbReference>
<dbReference type="GO" id="GO:0005829">
    <property type="term" value="C:cytosol"/>
    <property type="evidence" value="ECO:0007669"/>
    <property type="project" value="TreeGrafter"/>
</dbReference>
<dbReference type="Gene3D" id="1.10.260.40">
    <property type="entry name" value="lambda repressor-like DNA-binding domains"/>
    <property type="match status" value="1"/>
</dbReference>
<proteinExistence type="predicted"/>
<dbReference type="PANTHER" id="PTHR46797">
    <property type="entry name" value="HTH-TYPE TRANSCRIPTIONAL REGULATOR"/>
    <property type="match status" value="1"/>
</dbReference>
<evidence type="ECO:0000313" key="4">
    <source>
        <dbReference type="Proteomes" id="UP000436006"/>
    </source>
</evidence>
<dbReference type="AlphaFoldDB" id="A0A7K1S9Z5"/>
<reference evidence="3 4" key="1">
    <citation type="submission" date="2019-12" db="EMBL/GenBank/DDBJ databases">
        <title>Spirosoma sp. HMF4905 genome sequencing and assembly.</title>
        <authorList>
            <person name="Kang H."/>
            <person name="Cha I."/>
            <person name="Kim H."/>
            <person name="Joh K."/>
        </authorList>
    </citation>
    <scope>NUCLEOTIDE SEQUENCE [LARGE SCALE GENOMIC DNA]</scope>
    <source>
        <strain evidence="3 4">HMF4905</strain>
    </source>
</reference>
<sequence>MHEIPQQVGELIRQRRKSQNLTQKELGEKLGVSMQTINRYESGQNLTLGTFFKVAQALGTTMSGILQGL</sequence>
<evidence type="ECO:0000256" key="1">
    <source>
        <dbReference type="ARBA" id="ARBA00023125"/>
    </source>
</evidence>
<dbReference type="InterPro" id="IPR001387">
    <property type="entry name" value="Cro/C1-type_HTH"/>
</dbReference>
<dbReference type="GO" id="GO:0003677">
    <property type="term" value="F:DNA binding"/>
    <property type="evidence" value="ECO:0007669"/>
    <property type="project" value="UniProtKB-KW"/>
</dbReference>
<evidence type="ECO:0000313" key="3">
    <source>
        <dbReference type="EMBL" id="MVM30478.1"/>
    </source>
</evidence>
<dbReference type="EMBL" id="WPIN01000003">
    <property type="protein sequence ID" value="MVM30478.1"/>
    <property type="molecule type" value="Genomic_DNA"/>
</dbReference>
<comment type="caution">
    <text evidence="3">The sequence shown here is derived from an EMBL/GenBank/DDBJ whole genome shotgun (WGS) entry which is preliminary data.</text>
</comment>
<dbReference type="Proteomes" id="UP000436006">
    <property type="component" value="Unassembled WGS sequence"/>
</dbReference>
<keyword evidence="1" id="KW-0238">DNA-binding</keyword>
<dbReference type="SUPFAM" id="SSF47413">
    <property type="entry name" value="lambda repressor-like DNA-binding domains"/>
    <property type="match status" value="1"/>
</dbReference>
<keyword evidence="4" id="KW-1185">Reference proteome</keyword>
<dbReference type="SMART" id="SM00530">
    <property type="entry name" value="HTH_XRE"/>
    <property type="match status" value="1"/>
</dbReference>
<dbReference type="GO" id="GO:0003700">
    <property type="term" value="F:DNA-binding transcription factor activity"/>
    <property type="evidence" value="ECO:0007669"/>
    <property type="project" value="TreeGrafter"/>
</dbReference>
<feature type="domain" description="HTH cro/C1-type" evidence="2">
    <location>
        <begin position="12"/>
        <end position="65"/>
    </location>
</feature>
<dbReference type="PANTHER" id="PTHR46797:SF1">
    <property type="entry name" value="METHYLPHOSPHONATE SYNTHASE"/>
    <property type="match status" value="1"/>
</dbReference>
<dbReference type="PROSITE" id="PS50943">
    <property type="entry name" value="HTH_CROC1"/>
    <property type="match status" value="1"/>
</dbReference>
<organism evidence="3 4">
    <name type="scientific">Spirosoma arboris</name>
    <dbReference type="NCBI Taxonomy" id="2682092"/>
    <lineage>
        <taxon>Bacteria</taxon>
        <taxon>Pseudomonadati</taxon>
        <taxon>Bacteroidota</taxon>
        <taxon>Cytophagia</taxon>
        <taxon>Cytophagales</taxon>
        <taxon>Cytophagaceae</taxon>
        <taxon>Spirosoma</taxon>
    </lineage>
</organism>
<dbReference type="RefSeq" id="WP_157584707.1">
    <property type="nucleotide sequence ID" value="NZ_WPIN01000003.1"/>
</dbReference>
<dbReference type="Pfam" id="PF01381">
    <property type="entry name" value="HTH_3"/>
    <property type="match status" value="1"/>
</dbReference>
<name>A0A7K1S9Z5_9BACT</name>
<dbReference type="InterPro" id="IPR050807">
    <property type="entry name" value="TransReg_Diox_bact_type"/>
</dbReference>
<protein>
    <submittedName>
        <fullName evidence="3">Helix-turn-helix domain-containing protein</fullName>
    </submittedName>
</protein>
<accession>A0A7K1S9Z5</accession>
<gene>
    <name evidence="3" type="ORF">GO755_10570</name>
</gene>